<dbReference type="RefSeq" id="WP_206567747.1">
    <property type="nucleotide sequence ID" value="NZ_JAFKCW010000001.1"/>
</dbReference>
<sequence length="169" mass="19701">MNPISFLVLAFLSSDPSMQKSIDPAQLKFGDLPFHSHKTLIWEVLGKTTETPVYYECGFFSEDEQGMAFYELRYPDAIWIGNGTDGYYLNKLNFDAQGKIILHYQNFSFSGKTSQKELENFFDQKSSPIRTSETKELEWTGLPFENRDDGCHFYFERGKLVKFEYWTSC</sequence>
<dbReference type="EMBL" id="JAFKCW010000001">
    <property type="protein sequence ID" value="MBN7799769.1"/>
    <property type="molecule type" value="Genomic_DNA"/>
</dbReference>
<keyword evidence="2" id="KW-1185">Reference proteome</keyword>
<accession>A0ABS3BQ23</accession>
<dbReference type="Proteomes" id="UP000664698">
    <property type="component" value="Unassembled WGS sequence"/>
</dbReference>
<evidence type="ECO:0000313" key="1">
    <source>
        <dbReference type="EMBL" id="MBN7799769.1"/>
    </source>
</evidence>
<proteinExistence type="predicted"/>
<protein>
    <submittedName>
        <fullName evidence="1">Uncharacterized protein</fullName>
    </submittedName>
</protein>
<organism evidence="1 2">
    <name type="scientific">Algoriphagus aestuariicola</name>
    <dbReference type="NCBI Taxonomy" id="1852016"/>
    <lineage>
        <taxon>Bacteria</taxon>
        <taxon>Pseudomonadati</taxon>
        <taxon>Bacteroidota</taxon>
        <taxon>Cytophagia</taxon>
        <taxon>Cytophagales</taxon>
        <taxon>Cyclobacteriaceae</taxon>
        <taxon>Algoriphagus</taxon>
    </lineage>
</organism>
<evidence type="ECO:0000313" key="2">
    <source>
        <dbReference type="Proteomes" id="UP000664698"/>
    </source>
</evidence>
<reference evidence="1 2" key="1">
    <citation type="submission" date="2021-03" db="EMBL/GenBank/DDBJ databases">
        <title>novel species isolated from a fishpond in China.</title>
        <authorList>
            <person name="Lu H."/>
            <person name="Cai Z."/>
        </authorList>
    </citation>
    <scope>NUCLEOTIDE SEQUENCE [LARGE SCALE GENOMIC DNA]</scope>
    <source>
        <strain evidence="1 2">JCM 31546</strain>
    </source>
</reference>
<name>A0ABS3BQ23_9BACT</name>
<gene>
    <name evidence="1" type="ORF">J0A67_02800</name>
</gene>
<comment type="caution">
    <text evidence="1">The sequence shown here is derived from an EMBL/GenBank/DDBJ whole genome shotgun (WGS) entry which is preliminary data.</text>
</comment>